<evidence type="ECO:0000313" key="1">
    <source>
        <dbReference type="EMBL" id="EAR84388.2"/>
    </source>
</evidence>
<accession>Q22GE3</accession>
<dbReference type="InParanoid" id="Q22GE3"/>
<dbReference type="AlphaFoldDB" id="Q22GE3"/>
<reference evidence="2" key="1">
    <citation type="journal article" date="2006" name="PLoS Biol.">
        <title>Macronuclear genome sequence of the ciliate Tetrahymena thermophila, a model eukaryote.</title>
        <authorList>
            <person name="Eisen J.A."/>
            <person name="Coyne R.S."/>
            <person name="Wu M."/>
            <person name="Wu D."/>
            <person name="Thiagarajan M."/>
            <person name="Wortman J.R."/>
            <person name="Badger J.H."/>
            <person name="Ren Q."/>
            <person name="Amedeo P."/>
            <person name="Jones K.M."/>
            <person name="Tallon L.J."/>
            <person name="Delcher A.L."/>
            <person name="Salzberg S.L."/>
            <person name="Silva J.C."/>
            <person name="Haas B.J."/>
            <person name="Majoros W.H."/>
            <person name="Farzad M."/>
            <person name="Carlton J.M."/>
            <person name="Smith R.K. Jr."/>
            <person name="Garg J."/>
            <person name="Pearlman R.E."/>
            <person name="Karrer K.M."/>
            <person name="Sun L."/>
            <person name="Manning G."/>
            <person name="Elde N.C."/>
            <person name="Turkewitz A.P."/>
            <person name="Asai D.J."/>
            <person name="Wilkes D.E."/>
            <person name="Wang Y."/>
            <person name="Cai H."/>
            <person name="Collins K."/>
            <person name="Stewart B.A."/>
            <person name="Lee S.R."/>
            <person name="Wilamowska K."/>
            <person name="Weinberg Z."/>
            <person name="Ruzzo W.L."/>
            <person name="Wloga D."/>
            <person name="Gaertig J."/>
            <person name="Frankel J."/>
            <person name="Tsao C.-C."/>
            <person name="Gorovsky M.A."/>
            <person name="Keeling P.J."/>
            <person name="Waller R.F."/>
            <person name="Patron N.J."/>
            <person name="Cherry J.M."/>
            <person name="Stover N.A."/>
            <person name="Krieger C.J."/>
            <person name="del Toro C."/>
            <person name="Ryder H.F."/>
            <person name="Williamson S.C."/>
            <person name="Barbeau R.A."/>
            <person name="Hamilton E.P."/>
            <person name="Orias E."/>
        </authorList>
    </citation>
    <scope>NUCLEOTIDE SEQUENCE [LARGE SCALE GENOMIC DNA]</scope>
    <source>
        <strain evidence="2">SB210</strain>
    </source>
</reference>
<dbReference type="HOGENOM" id="CLU_867360_0_0_1"/>
<dbReference type="Proteomes" id="UP000009168">
    <property type="component" value="Unassembled WGS sequence"/>
</dbReference>
<name>Q22GE3_TETTS</name>
<dbReference type="GeneID" id="7831883"/>
<evidence type="ECO:0000313" key="2">
    <source>
        <dbReference type="Proteomes" id="UP000009168"/>
    </source>
</evidence>
<sequence length="318" mass="37877">MSSQEEQFRRSHNTFMQQAYNLQHNQDKEGFQRTMKDYENQFVQNEFYLNQTQYSPQNRINNNYLPAQNTLSDNFLQQTFLSDTNSFVQYQRIVNTNNPKQMEALNQYQQSLSPYQKQYVRPNANIEFKEEDLPLQYQRFRVPKTPNNVQANQQNPLFDHDTTLFGRNVLTCCENQIQQTTPQHLKNYIDVLGGIEDTIATMESSLKLSELKNLEEKYINYYSHPLNTQNQYNNQTQVPQPIPQANPFSKKPCENLNRNIPLVQAAYPEQPHFQDIQRDELVDDNQYSFQNEKPRLNPIIEQSRKLREEKMKFLQKIK</sequence>
<proteinExistence type="predicted"/>
<protein>
    <submittedName>
        <fullName evidence="1">Uncharacterized protein</fullName>
    </submittedName>
</protein>
<gene>
    <name evidence="1" type="ORF">TTHERM_00703800</name>
</gene>
<dbReference type="RefSeq" id="XP_001032051.2">
    <property type="nucleotide sequence ID" value="XM_001032051.2"/>
</dbReference>
<dbReference type="EMBL" id="GG662460">
    <property type="protein sequence ID" value="EAR84388.2"/>
    <property type="molecule type" value="Genomic_DNA"/>
</dbReference>
<dbReference type="KEGG" id="tet:TTHERM_00703800"/>
<keyword evidence="2" id="KW-1185">Reference proteome</keyword>
<organism evidence="1 2">
    <name type="scientific">Tetrahymena thermophila (strain SB210)</name>
    <dbReference type="NCBI Taxonomy" id="312017"/>
    <lineage>
        <taxon>Eukaryota</taxon>
        <taxon>Sar</taxon>
        <taxon>Alveolata</taxon>
        <taxon>Ciliophora</taxon>
        <taxon>Intramacronucleata</taxon>
        <taxon>Oligohymenophorea</taxon>
        <taxon>Hymenostomatida</taxon>
        <taxon>Tetrahymenina</taxon>
        <taxon>Tetrahymenidae</taxon>
        <taxon>Tetrahymena</taxon>
    </lineage>
</organism>